<dbReference type="SUPFAM" id="SSF51735">
    <property type="entry name" value="NAD(P)-binding Rossmann-fold domains"/>
    <property type="match status" value="1"/>
</dbReference>
<reference evidence="2 3" key="1">
    <citation type="journal article" date="2023" name="BMC Biol.">
        <title>The compact genome of the sponge Oopsacas minuta (Hexactinellida) is lacking key metazoan core genes.</title>
        <authorList>
            <person name="Santini S."/>
            <person name="Schenkelaars Q."/>
            <person name="Jourda C."/>
            <person name="Duchesne M."/>
            <person name="Belahbib H."/>
            <person name="Rocher C."/>
            <person name="Selva M."/>
            <person name="Riesgo A."/>
            <person name="Vervoort M."/>
            <person name="Leys S.P."/>
            <person name="Kodjabachian L."/>
            <person name="Le Bivic A."/>
            <person name="Borchiellini C."/>
            <person name="Claverie J.M."/>
            <person name="Renard E."/>
        </authorList>
    </citation>
    <scope>NUCLEOTIDE SEQUENCE [LARGE SCALE GENOMIC DNA]</scope>
    <source>
        <strain evidence="2">SPO-2</strain>
    </source>
</reference>
<dbReference type="PANTHER" id="PTHR44442:SF1">
    <property type="entry name" value="3-KETO-STEROID REDUCTASE_17-BETA-HYDROXYSTEROID DEHYDROGENASE 7"/>
    <property type="match status" value="1"/>
</dbReference>
<dbReference type="Pfam" id="PF00106">
    <property type="entry name" value="adh_short"/>
    <property type="match status" value="1"/>
</dbReference>
<dbReference type="GO" id="GO:0000253">
    <property type="term" value="F:3-beta-hydroxysteroid 3-dehydrogenase (NADP+) activity"/>
    <property type="evidence" value="ECO:0007669"/>
    <property type="project" value="TreeGrafter"/>
</dbReference>
<protein>
    <submittedName>
        <fullName evidence="2">3-keto-steroid reductase isoform X1</fullName>
    </submittedName>
</protein>
<dbReference type="Gene3D" id="3.40.50.720">
    <property type="entry name" value="NAD(P)-binding Rossmann-like Domain"/>
    <property type="match status" value="1"/>
</dbReference>
<dbReference type="EMBL" id="JAKMXF010000011">
    <property type="protein sequence ID" value="KAI6661609.1"/>
    <property type="molecule type" value="Genomic_DNA"/>
</dbReference>
<gene>
    <name evidence="2" type="ORF">LOD99_13482</name>
</gene>
<dbReference type="PRINTS" id="PR00081">
    <property type="entry name" value="GDHRDH"/>
</dbReference>
<accession>A0AAV7KQH0</accession>
<keyword evidence="3" id="KW-1185">Reference proteome</keyword>
<dbReference type="InterPro" id="IPR002347">
    <property type="entry name" value="SDR_fam"/>
</dbReference>
<dbReference type="GO" id="GO:0005789">
    <property type="term" value="C:endoplasmic reticulum membrane"/>
    <property type="evidence" value="ECO:0007669"/>
    <property type="project" value="TreeGrafter"/>
</dbReference>
<comment type="caution">
    <text evidence="2">The sequence shown here is derived from an EMBL/GenBank/DDBJ whole genome shotgun (WGS) entry which is preliminary data.</text>
</comment>
<dbReference type="PANTHER" id="PTHR44442">
    <property type="entry name" value="3-KETO-STEROID REDUCTASE"/>
    <property type="match status" value="1"/>
</dbReference>
<dbReference type="AlphaFoldDB" id="A0AAV7KQH0"/>
<proteinExistence type="predicted"/>
<dbReference type="GO" id="GO:0006695">
    <property type="term" value="P:cholesterol biosynthetic process"/>
    <property type="evidence" value="ECO:0007669"/>
    <property type="project" value="TreeGrafter"/>
</dbReference>
<keyword evidence="1" id="KW-1133">Transmembrane helix</keyword>
<dbReference type="Proteomes" id="UP001165289">
    <property type="component" value="Unassembled WGS sequence"/>
</dbReference>
<sequence length="328" mass="36668">MVQKVAIITGGNSGIGYALADHLLTLFGSKNQSFLLCLACRNLSKAKVASDKLLLTHPGADISIVQLDTSNTASVKQAALEISTKFQQINWLFLNAGQLPPSSVNWKGFFPFTFTNIRHVFATGGRVLRQNDSIMDNGLSSVFATNVLGHYALIRELESLISTQNIPCHCIWTSSRSASVALPINIDNIQHFGGERAYENSKQLIDIISIKLNEHTNVFSNTACPGLVMTELTNKILPKYFWYLVWPLLFILRAFISSSLVISPVLGAYSLFWLSRQNPIELDANAKYLSCSRPLGSPRLELQKMEYKIDKVRVMEEIDKLYKIHFKP</sequence>
<name>A0AAV7KQH0_9METZ</name>
<evidence type="ECO:0000313" key="3">
    <source>
        <dbReference type="Proteomes" id="UP001165289"/>
    </source>
</evidence>
<dbReference type="InterPro" id="IPR052834">
    <property type="entry name" value="3KSR/17beta-HSD"/>
</dbReference>
<keyword evidence="1" id="KW-0812">Transmembrane</keyword>
<organism evidence="2 3">
    <name type="scientific">Oopsacas minuta</name>
    <dbReference type="NCBI Taxonomy" id="111878"/>
    <lineage>
        <taxon>Eukaryota</taxon>
        <taxon>Metazoa</taxon>
        <taxon>Porifera</taxon>
        <taxon>Hexactinellida</taxon>
        <taxon>Hexasterophora</taxon>
        <taxon>Lyssacinosida</taxon>
        <taxon>Leucopsacidae</taxon>
        <taxon>Oopsacas</taxon>
    </lineage>
</organism>
<evidence type="ECO:0000313" key="2">
    <source>
        <dbReference type="EMBL" id="KAI6661609.1"/>
    </source>
</evidence>
<dbReference type="InterPro" id="IPR036291">
    <property type="entry name" value="NAD(P)-bd_dom_sf"/>
</dbReference>
<evidence type="ECO:0000256" key="1">
    <source>
        <dbReference type="SAM" id="Phobius"/>
    </source>
</evidence>
<keyword evidence="1" id="KW-0472">Membrane</keyword>
<feature type="transmembrane region" description="Helical" evidence="1">
    <location>
        <begin position="240"/>
        <end position="272"/>
    </location>
</feature>